<accession>A0A1F8GKX0</accession>
<evidence type="ECO:0000313" key="4">
    <source>
        <dbReference type="Proteomes" id="UP000178911"/>
    </source>
</evidence>
<dbReference type="AlphaFoldDB" id="A0A1F8GKX0"/>
<dbReference type="CDD" id="cd10449">
    <property type="entry name" value="GIY-YIG_SLX1_like"/>
    <property type="match status" value="1"/>
</dbReference>
<dbReference type="InterPro" id="IPR050190">
    <property type="entry name" value="UPF0213_domain"/>
</dbReference>
<keyword evidence="3" id="KW-0540">Nuclease</keyword>
<comment type="caution">
    <text evidence="3">The sequence shown here is derived from an EMBL/GenBank/DDBJ whole genome shotgun (WGS) entry which is preliminary data.</text>
</comment>
<dbReference type="SUPFAM" id="SSF82771">
    <property type="entry name" value="GIY-YIG endonuclease"/>
    <property type="match status" value="1"/>
</dbReference>
<comment type="similarity">
    <text evidence="1">Belongs to the UPF0213 family.</text>
</comment>
<dbReference type="EMBL" id="MGKJ01000006">
    <property type="protein sequence ID" value="OGN25059.1"/>
    <property type="molecule type" value="Genomic_DNA"/>
</dbReference>
<name>A0A1F8GKX0_9BACT</name>
<reference evidence="3 4" key="1">
    <citation type="journal article" date="2016" name="Nat. Commun.">
        <title>Thousands of microbial genomes shed light on interconnected biogeochemical processes in an aquifer system.</title>
        <authorList>
            <person name="Anantharaman K."/>
            <person name="Brown C.T."/>
            <person name="Hug L.A."/>
            <person name="Sharon I."/>
            <person name="Castelle C.J."/>
            <person name="Probst A.J."/>
            <person name="Thomas B.C."/>
            <person name="Singh A."/>
            <person name="Wilkins M.J."/>
            <person name="Karaoz U."/>
            <person name="Brodie E.L."/>
            <person name="Williams K.H."/>
            <person name="Hubbard S.S."/>
            <person name="Banfield J.F."/>
        </authorList>
    </citation>
    <scope>NUCLEOTIDE SEQUENCE [LARGE SCALE GENOMIC DNA]</scope>
</reference>
<proteinExistence type="inferred from homology"/>
<evidence type="ECO:0000313" key="3">
    <source>
        <dbReference type="EMBL" id="OGN25059.1"/>
    </source>
</evidence>
<gene>
    <name evidence="3" type="ORF">A3A13_03270</name>
</gene>
<dbReference type="InterPro" id="IPR035901">
    <property type="entry name" value="GIY-YIG_endonuc_sf"/>
</dbReference>
<dbReference type="STRING" id="1802695.A3A13_03270"/>
<dbReference type="PANTHER" id="PTHR34477">
    <property type="entry name" value="UPF0213 PROTEIN YHBQ"/>
    <property type="match status" value="1"/>
</dbReference>
<protein>
    <submittedName>
        <fullName evidence="3">Endonuclease</fullName>
    </submittedName>
</protein>
<keyword evidence="3" id="KW-0255">Endonuclease</keyword>
<evidence type="ECO:0000259" key="2">
    <source>
        <dbReference type="PROSITE" id="PS50164"/>
    </source>
</evidence>
<dbReference type="InterPro" id="IPR000305">
    <property type="entry name" value="GIY-YIG_endonuc"/>
</dbReference>
<dbReference type="GO" id="GO:0004519">
    <property type="term" value="F:endonuclease activity"/>
    <property type="evidence" value="ECO:0007669"/>
    <property type="project" value="UniProtKB-KW"/>
</dbReference>
<dbReference type="Pfam" id="PF01541">
    <property type="entry name" value="GIY-YIG"/>
    <property type="match status" value="1"/>
</dbReference>
<keyword evidence="3" id="KW-0378">Hydrolase</keyword>
<dbReference type="Gene3D" id="3.40.1440.10">
    <property type="entry name" value="GIY-YIG endonuclease"/>
    <property type="match status" value="1"/>
</dbReference>
<sequence length="79" mass="9447">MFYTYIIKSEKTNKYYIGSTIDINKRLRRHNNGHNKSTKNGIPWLLIRVEEFDTRQESYKREMKIKSYKGGEAFKVLLG</sequence>
<dbReference type="Proteomes" id="UP000178911">
    <property type="component" value="Unassembled WGS sequence"/>
</dbReference>
<dbReference type="PROSITE" id="PS50164">
    <property type="entry name" value="GIY_YIG"/>
    <property type="match status" value="1"/>
</dbReference>
<organism evidence="3 4">
    <name type="scientific">Candidatus Yanofskybacteria bacterium RIFCSPLOWO2_01_FULL_43_22</name>
    <dbReference type="NCBI Taxonomy" id="1802695"/>
    <lineage>
        <taxon>Bacteria</taxon>
        <taxon>Candidatus Yanofskyibacteriota</taxon>
    </lineage>
</organism>
<feature type="domain" description="GIY-YIG" evidence="2">
    <location>
        <begin position="1"/>
        <end position="76"/>
    </location>
</feature>
<evidence type="ECO:0000256" key="1">
    <source>
        <dbReference type="ARBA" id="ARBA00007435"/>
    </source>
</evidence>
<dbReference type="PANTHER" id="PTHR34477:SF1">
    <property type="entry name" value="UPF0213 PROTEIN YHBQ"/>
    <property type="match status" value="1"/>
</dbReference>